<comment type="subcellular location">
    <subcellularLocation>
        <location evidence="4">Cytoplasm</location>
    </subcellularLocation>
    <subcellularLocation>
        <location evidence="3">Nucleus</location>
    </subcellularLocation>
</comment>
<keyword evidence="16" id="KW-0805">Transcription regulation</keyword>
<evidence type="ECO:0000313" key="24">
    <source>
        <dbReference type="EMBL" id="PJF19140.1"/>
    </source>
</evidence>
<dbReference type="PANTHER" id="PTHR12121:SF100">
    <property type="entry name" value="POLY(A)-SPECIFIC RIBONUCLEASE"/>
    <property type="match status" value="1"/>
</dbReference>
<evidence type="ECO:0000256" key="18">
    <source>
        <dbReference type="ARBA" id="ARBA00023242"/>
    </source>
</evidence>
<dbReference type="GO" id="GO:0005634">
    <property type="term" value="C:nucleus"/>
    <property type="evidence" value="ECO:0007669"/>
    <property type="project" value="UniProtKB-SubCell"/>
</dbReference>
<dbReference type="PROSITE" id="PS51450">
    <property type="entry name" value="LRR"/>
    <property type="match status" value="1"/>
</dbReference>
<dbReference type="Proteomes" id="UP000240830">
    <property type="component" value="Unassembled WGS sequence"/>
</dbReference>
<dbReference type="InterPro" id="IPR001611">
    <property type="entry name" value="Leu-rich_rpt"/>
</dbReference>
<keyword evidence="12" id="KW-0378">Hydrolase</keyword>
<keyword evidence="8" id="KW-0433">Leucine-rich repeat</keyword>
<dbReference type="SUPFAM" id="SSF56219">
    <property type="entry name" value="DNase I-like"/>
    <property type="match status" value="1"/>
</dbReference>
<dbReference type="EMBL" id="MTSL01000076">
    <property type="protein sequence ID" value="PJF19140.1"/>
    <property type="molecule type" value="Genomic_DNA"/>
</dbReference>
<proteinExistence type="inferred from homology"/>
<feature type="region of interest" description="Disordered" evidence="22">
    <location>
        <begin position="1"/>
        <end position="80"/>
    </location>
</feature>
<feature type="domain" description="Endonuclease/exonuclease/phosphatase" evidence="23">
    <location>
        <begin position="245"/>
        <end position="534"/>
    </location>
</feature>
<dbReference type="Gene3D" id="3.60.10.10">
    <property type="entry name" value="Endonuclease/exonuclease/phosphatase"/>
    <property type="match status" value="1"/>
</dbReference>
<dbReference type="InterPro" id="IPR036691">
    <property type="entry name" value="Endo/exonu/phosph_ase_sf"/>
</dbReference>
<dbReference type="GO" id="GO:0046872">
    <property type="term" value="F:metal ion binding"/>
    <property type="evidence" value="ECO:0007669"/>
    <property type="project" value="UniProtKB-KW"/>
</dbReference>
<dbReference type="InterPro" id="IPR005135">
    <property type="entry name" value="Endo/exonuclease/phosphatase"/>
</dbReference>
<evidence type="ECO:0000256" key="9">
    <source>
        <dbReference type="ARBA" id="ARBA00022722"/>
    </source>
</evidence>
<protein>
    <recommendedName>
        <fullName evidence="6">poly(A)-specific ribonuclease</fullName>
        <ecNumber evidence="6">3.1.13.4</ecNumber>
    </recommendedName>
    <alternativeName>
        <fullName evidence="19">Carbon catabolite repressor protein 4</fullName>
    </alternativeName>
    <alternativeName>
        <fullName evidence="20">Cytoplasmic deadenylase</fullName>
    </alternativeName>
    <alternativeName>
        <fullName evidence="21">Glucose-repressible alcohol dehydrogenase transcriptional effector</fullName>
    </alternativeName>
</protein>
<comment type="cofactor">
    <cofactor evidence="2">
        <name>Mg(2+)</name>
        <dbReference type="ChEBI" id="CHEBI:18420"/>
    </cofactor>
</comment>
<evidence type="ECO:0000259" key="23">
    <source>
        <dbReference type="Pfam" id="PF03372"/>
    </source>
</evidence>
<evidence type="ECO:0000256" key="21">
    <source>
        <dbReference type="ARBA" id="ARBA00033317"/>
    </source>
</evidence>
<evidence type="ECO:0000256" key="8">
    <source>
        <dbReference type="ARBA" id="ARBA00022614"/>
    </source>
</evidence>
<dbReference type="OrthoDB" id="428734at2759"/>
<gene>
    <name evidence="24" type="ORF">PSACC_01058</name>
</gene>
<evidence type="ECO:0000256" key="5">
    <source>
        <dbReference type="ARBA" id="ARBA00010774"/>
    </source>
</evidence>
<evidence type="ECO:0000256" key="1">
    <source>
        <dbReference type="ARBA" id="ARBA00001663"/>
    </source>
</evidence>
<keyword evidence="17" id="KW-0804">Transcription</keyword>
<keyword evidence="9" id="KW-0540">Nuclease</keyword>
<evidence type="ECO:0000256" key="15">
    <source>
        <dbReference type="ARBA" id="ARBA00022884"/>
    </source>
</evidence>
<dbReference type="STRING" id="1246581.A0A2H9TN98"/>
<evidence type="ECO:0000256" key="17">
    <source>
        <dbReference type="ARBA" id="ARBA00023163"/>
    </source>
</evidence>
<keyword evidence="18" id="KW-0539">Nucleus</keyword>
<evidence type="ECO:0000256" key="2">
    <source>
        <dbReference type="ARBA" id="ARBA00001946"/>
    </source>
</evidence>
<dbReference type="InterPro" id="IPR003591">
    <property type="entry name" value="Leu-rich_rpt_typical-subtyp"/>
</dbReference>
<dbReference type="InterPro" id="IPR050410">
    <property type="entry name" value="CCR4/nocturin_mRNA_transcr"/>
</dbReference>
<keyword evidence="14" id="KW-0460">Magnesium</keyword>
<evidence type="ECO:0000256" key="16">
    <source>
        <dbReference type="ARBA" id="ARBA00023015"/>
    </source>
</evidence>
<dbReference type="AlphaFoldDB" id="A0A2H9TN98"/>
<evidence type="ECO:0000313" key="25">
    <source>
        <dbReference type="Proteomes" id="UP000240830"/>
    </source>
</evidence>
<dbReference type="Gene3D" id="3.80.10.10">
    <property type="entry name" value="Ribonuclease Inhibitor"/>
    <property type="match status" value="1"/>
</dbReference>
<keyword evidence="13" id="KW-0269">Exonuclease</keyword>
<feature type="compositionally biased region" description="Polar residues" evidence="22">
    <location>
        <begin position="58"/>
        <end position="71"/>
    </location>
</feature>
<evidence type="ECO:0000256" key="13">
    <source>
        <dbReference type="ARBA" id="ARBA00022839"/>
    </source>
</evidence>
<keyword evidence="15" id="KW-0694">RNA-binding</keyword>
<evidence type="ECO:0000256" key="14">
    <source>
        <dbReference type="ARBA" id="ARBA00022842"/>
    </source>
</evidence>
<evidence type="ECO:0000256" key="22">
    <source>
        <dbReference type="SAM" id="MobiDB-lite"/>
    </source>
</evidence>
<evidence type="ECO:0000256" key="4">
    <source>
        <dbReference type="ARBA" id="ARBA00004496"/>
    </source>
</evidence>
<dbReference type="CDD" id="cd09097">
    <property type="entry name" value="Deadenylase_CCR4"/>
    <property type="match status" value="1"/>
</dbReference>
<evidence type="ECO:0000256" key="6">
    <source>
        <dbReference type="ARBA" id="ARBA00012161"/>
    </source>
</evidence>
<accession>A0A2H9TN98</accession>
<name>A0A2H9TN98_9FUNG</name>
<dbReference type="PANTHER" id="PTHR12121">
    <property type="entry name" value="CARBON CATABOLITE REPRESSOR PROTEIN 4"/>
    <property type="match status" value="1"/>
</dbReference>
<evidence type="ECO:0000256" key="19">
    <source>
        <dbReference type="ARBA" id="ARBA00030493"/>
    </source>
</evidence>
<reference evidence="24 25" key="1">
    <citation type="submission" date="2016-10" db="EMBL/GenBank/DDBJ databases">
        <title>The genome of Paramicrosporidium saccamoebae is the missing link in understanding Cryptomycota and Microsporidia evolution.</title>
        <authorList>
            <person name="Quandt C.A."/>
            <person name="Beaudet D."/>
            <person name="Corsaro D."/>
            <person name="Michel R."/>
            <person name="Corradi N."/>
            <person name="James T."/>
        </authorList>
    </citation>
    <scope>NUCLEOTIDE SEQUENCE [LARGE SCALE GENOMIC DNA]</scope>
    <source>
        <strain evidence="24 25">KSL3</strain>
    </source>
</reference>
<dbReference type="EC" id="3.1.13.4" evidence="6"/>
<dbReference type="SUPFAM" id="SSF52058">
    <property type="entry name" value="L domain-like"/>
    <property type="match status" value="1"/>
</dbReference>
<dbReference type="SMART" id="SM00369">
    <property type="entry name" value="LRR_TYP"/>
    <property type="match status" value="3"/>
</dbReference>
<dbReference type="GO" id="GO:0004535">
    <property type="term" value="F:poly(A)-specific ribonuclease activity"/>
    <property type="evidence" value="ECO:0007669"/>
    <property type="project" value="UniProtKB-EC"/>
</dbReference>
<feature type="region of interest" description="Disordered" evidence="22">
    <location>
        <begin position="553"/>
        <end position="582"/>
    </location>
</feature>
<dbReference type="Pfam" id="PF12799">
    <property type="entry name" value="LRR_4"/>
    <property type="match status" value="1"/>
</dbReference>
<evidence type="ECO:0000256" key="7">
    <source>
        <dbReference type="ARBA" id="ARBA00022490"/>
    </source>
</evidence>
<dbReference type="Pfam" id="PF03372">
    <property type="entry name" value="Exo_endo_phos"/>
    <property type="match status" value="1"/>
</dbReference>
<sequence>MSSPVFPDTGGTHERGTSSLVSPVTPSGRSSDHLTPLTHSSMLSSRRWPADEPRPAASQGTPTKRNDSAASDGTGKSELLGLDMSGSKIKTLTPGICRFTFLTELRLSNNFITRLPPGVGQLRSLAFLDLSNNQLTELPSEVGWLCNMKELLLFNNHIQDLPGEMGYLYQLENFGIEGNPINENLLQIVHSQGALAIIPFLRDHMISTFGIKSNIVAIAPPSDRSWLNVDSYAGGSRNAVTVLCYNVLCDKYATSQMFGYVPSWFLNWDYRKQLILHEILSYDADIVCLQEVESSQFDQYFKPQLRMRGGYDGVFSPKSRARTMSEWDRSFKFEDKTLVEFNQVALSRPSLRKHKDMYNRVMTRDNIAVIVRLEHKESRQEVLVGNVHIHWDPSFRDVKLVQTIMLIEELEKISMVHPKAAIIVCGDFNSLPGSGVCSFLETGTVRPDHPDFMKHTYEPYTTEGANHSLNLKNAYSLAPDPLNFTSFTPMFLGVIDYVWFRPGGLSVNGCLGPVSTEYARQIVGLPSQHLPSDHISLLVEFKIESSPQAFKREGGGLRYQTSHPDMSGPARRMYSRNKNAMT</sequence>
<evidence type="ECO:0000256" key="20">
    <source>
        <dbReference type="ARBA" id="ARBA00031469"/>
    </source>
</evidence>
<keyword evidence="7" id="KW-0963">Cytoplasm</keyword>
<evidence type="ECO:0000256" key="11">
    <source>
        <dbReference type="ARBA" id="ARBA00022737"/>
    </source>
</evidence>
<keyword evidence="25" id="KW-1185">Reference proteome</keyword>
<comment type="catalytic activity">
    <reaction evidence="1">
        <text>Exonucleolytic cleavage of poly(A) to 5'-AMP.</text>
        <dbReference type="EC" id="3.1.13.4"/>
    </reaction>
</comment>
<dbReference type="GO" id="GO:0005737">
    <property type="term" value="C:cytoplasm"/>
    <property type="evidence" value="ECO:0007669"/>
    <property type="project" value="UniProtKB-SubCell"/>
</dbReference>
<comment type="caution">
    <text evidence="24">The sequence shown here is derived from an EMBL/GenBank/DDBJ whole genome shotgun (WGS) entry which is preliminary data.</text>
</comment>
<organism evidence="24 25">
    <name type="scientific">Paramicrosporidium saccamoebae</name>
    <dbReference type="NCBI Taxonomy" id="1246581"/>
    <lineage>
        <taxon>Eukaryota</taxon>
        <taxon>Fungi</taxon>
        <taxon>Fungi incertae sedis</taxon>
        <taxon>Cryptomycota</taxon>
        <taxon>Cryptomycota incertae sedis</taxon>
        <taxon>Paramicrosporidium</taxon>
    </lineage>
</organism>
<keyword evidence="10" id="KW-0479">Metal-binding</keyword>
<keyword evidence="11" id="KW-0677">Repeat</keyword>
<evidence type="ECO:0000256" key="10">
    <source>
        <dbReference type="ARBA" id="ARBA00022723"/>
    </source>
</evidence>
<feature type="compositionally biased region" description="Polar residues" evidence="22">
    <location>
        <begin position="17"/>
        <end position="29"/>
    </location>
</feature>
<dbReference type="InterPro" id="IPR025875">
    <property type="entry name" value="Leu-rich_rpt_4"/>
</dbReference>
<evidence type="ECO:0000256" key="12">
    <source>
        <dbReference type="ARBA" id="ARBA00022801"/>
    </source>
</evidence>
<evidence type="ECO:0000256" key="3">
    <source>
        <dbReference type="ARBA" id="ARBA00004123"/>
    </source>
</evidence>
<comment type="similarity">
    <text evidence="5">Belongs to the CCR4/nocturin family.</text>
</comment>
<dbReference type="GO" id="GO:0003723">
    <property type="term" value="F:RNA binding"/>
    <property type="evidence" value="ECO:0007669"/>
    <property type="project" value="UniProtKB-KW"/>
</dbReference>
<dbReference type="InterPro" id="IPR032675">
    <property type="entry name" value="LRR_dom_sf"/>
</dbReference>